<comment type="caution">
    <text evidence="5">The sequence shown here is derived from an EMBL/GenBank/DDBJ whole genome shotgun (WGS) entry which is preliminary data.</text>
</comment>
<evidence type="ECO:0000256" key="1">
    <source>
        <dbReference type="ARBA" id="ARBA00023015"/>
    </source>
</evidence>
<accession>A0A934S698</accession>
<evidence type="ECO:0000256" key="3">
    <source>
        <dbReference type="ARBA" id="ARBA00023163"/>
    </source>
</evidence>
<organism evidence="5 6">
    <name type="scientific">Luteolibacter pohnpeiensis</name>
    <dbReference type="NCBI Taxonomy" id="454153"/>
    <lineage>
        <taxon>Bacteria</taxon>
        <taxon>Pseudomonadati</taxon>
        <taxon>Verrucomicrobiota</taxon>
        <taxon>Verrucomicrobiia</taxon>
        <taxon>Verrucomicrobiales</taxon>
        <taxon>Verrucomicrobiaceae</taxon>
        <taxon>Luteolibacter</taxon>
    </lineage>
</organism>
<dbReference type="SMART" id="SM00342">
    <property type="entry name" value="HTH_ARAC"/>
    <property type="match status" value="1"/>
</dbReference>
<keyword evidence="3" id="KW-0804">Transcription</keyword>
<evidence type="ECO:0000259" key="4">
    <source>
        <dbReference type="PROSITE" id="PS01124"/>
    </source>
</evidence>
<reference evidence="5" key="1">
    <citation type="submission" date="2021-01" db="EMBL/GenBank/DDBJ databases">
        <title>Modified the classification status of verrucomicrobia.</title>
        <authorList>
            <person name="Feng X."/>
        </authorList>
    </citation>
    <scope>NUCLEOTIDE SEQUENCE</scope>
    <source>
        <strain evidence="5">KCTC 22041</strain>
    </source>
</reference>
<dbReference type="Pfam" id="PF12833">
    <property type="entry name" value="HTH_18"/>
    <property type="match status" value="1"/>
</dbReference>
<dbReference type="PANTHER" id="PTHR43280:SF2">
    <property type="entry name" value="HTH-TYPE TRANSCRIPTIONAL REGULATOR EXSA"/>
    <property type="match status" value="1"/>
</dbReference>
<dbReference type="InterPro" id="IPR009057">
    <property type="entry name" value="Homeodomain-like_sf"/>
</dbReference>
<dbReference type="GO" id="GO:0043565">
    <property type="term" value="F:sequence-specific DNA binding"/>
    <property type="evidence" value="ECO:0007669"/>
    <property type="project" value="InterPro"/>
</dbReference>
<keyword evidence="6" id="KW-1185">Reference proteome</keyword>
<feature type="domain" description="HTH araC/xylS-type" evidence="4">
    <location>
        <begin position="183"/>
        <end position="281"/>
    </location>
</feature>
<keyword evidence="1" id="KW-0805">Transcription regulation</keyword>
<dbReference type="Proteomes" id="UP000603141">
    <property type="component" value="Unassembled WGS sequence"/>
</dbReference>
<dbReference type="EMBL" id="JAENIJ010000029">
    <property type="protein sequence ID" value="MBK1883870.1"/>
    <property type="molecule type" value="Genomic_DNA"/>
</dbReference>
<name>A0A934S698_9BACT</name>
<dbReference type="GO" id="GO:0003700">
    <property type="term" value="F:DNA-binding transcription factor activity"/>
    <property type="evidence" value="ECO:0007669"/>
    <property type="project" value="InterPro"/>
</dbReference>
<dbReference type="SUPFAM" id="SSF51215">
    <property type="entry name" value="Regulatory protein AraC"/>
    <property type="match status" value="1"/>
</dbReference>
<dbReference type="InterPro" id="IPR037923">
    <property type="entry name" value="HTH-like"/>
</dbReference>
<dbReference type="PANTHER" id="PTHR43280">
    <property type="entry name" value="ARAC-FAMILY TRANSCRIPTIONAL REGULATOR"/>
    <property type="match status" value="1"/>
</dbReference>
<dbReference type="SUPFAM" id="SSF46689">
    <property type="entry name" value="Homeodomain-like"/>
    <property type="match status" value="1"/>
</dbReference>
<evidence type="ECO:0000313" key="5">
    <source>
        <dbReference type="EMBL" id="MBK1883870.1"/>
    </source>
</evidence>
<protein>
    <submittedName>
        <fullName evidence="5">Helix-turn-helix transcriptional regulator</fullName>
    </submittedName>
</protein>
<evidence type="ECO:0000313" key="6">
    <source>
        <dbReference type="Proteomes" id="UP000603141"/>
    </source>
</evidence>
<dbReference type="InterPro" id="IPR018060">
    <property type="entry name" value="HTH_AraC"/>
</dbReference>
<gene>
    <name evidence="5" type="ORF">JIN85_15740</name>
</gene>
<evidence type="ECO:0000256" key="2">
    <source>
        <dbReference type="ARBA" id="ARBA00023125"/>
    </source>
</evidence>
<proteinExistence type="predicted"/>
<dbReference type="PROSITE" id="PS01124">
    <property type="entry name" value="HTH_ARAC_FAMILY_2"/>
    <property type="match status" value="1"/>
</dbReference>
<sequence>MIAESDHVTRSHVVRSDSADQRDWLRDQPVCSLLRQHHIAHVEIVAAVEPFQMVRQDQSGTFMLACFGGAGLVLVDGKWQRVSAGEACLLPPFVTNGMRALGPEPWLMCGVRYLESRESQPVISHRSPVRGAFDSTSLLHAIKGLHAESCHLATPALMHLWTELIHSYVLKFAEPHRKDARLWKLWERVQGSLGHDWSLDELALHACLSKEHLRKLCRAELGRTPMQQVTFLRMQHARHVLSTTDEKIESISRQVGYLNPFTFSNTFQKWIGWRPSEIRKSARSKTITNPYPAIDPA</sequence>
<dbReference type="RefSeq" id="WP_200272463.1">
    <property type="nucleotide sequence ID" value="NZ_JAENIJ010000029.1"/>
</dbReference>
<dbReference type="Gene3D" id="1.10.10.60">
    <property type="entry name" value="Homeodomain-like"/>
    <property type="match status" value="1"/>
</dbReference>
<keyword evidence="2" id="KW-0238">DNA-binding</keyword>
<dbReference type="AlphaFoldDB" id="A0A934S698"/>